<proteinExistence type="predicted"/>
<dbReference type="Proteomes" id="UP000604825">
    <property type="component" value="Unassembled WGS sequence"/>
</dbReference>
<dbReference type="Pfam" id="PF00847">
    <property type="entry name" value="AP2"/>
    <property type="match status" value="1"/>
</dbReference>
<dbReference type="InterPro" id="IPR016177">
    <property type="entry name" value="DNA-bd_dom_sf"/>
</dbReference>
<evidence type="ECO:0000256" key="2">
    <source>
        <dbReference type="ARBA" id="ARBA00023015"/>
    </source>
</evidence>
<organism evidence="8 9">
    <name type="scientific">Miscanthus lutarioriparius</name>
    <dbReference type="NCBI Taxonomy" id="422564"/>
    <lineage>
        <taxon>Eukaryota</taxon>
        <taxon>Viridiplantae</taxon>
        <taxon>Streptophyta</taxon>
        <taxon>Embryophyta</taxon>
        <taxon>Tracheophyta</taxon>
        <taxon>Spermatophyta</taxon>
        <taxon>Magnoliopsida</taxon>
        <taxon>Liliopsida</taxon>
        <taxon>Poales</taxon>
        <taxon>Poaceae</taxon>
        <taxon>PACMAD clade</taxon>
        <taxon>Panicoideae</taxon>
        <taxon>Andropogonodae</taxon>
        <taxon>Andropogoneae</taxon>
        <taxon>Saccharinae</taxon>
        <taxon>Miscanthus</taxon>
    </lineage>
</organism>
<gene>
    <name evidence="8" type="ORF">NCGR_LOCUS20037</name>
</gene>
<dbReference type="InterPro" id="IPR001471">
    <property type="entry name" value="AP2/ERF_dom"/>
</dbReference>
<evidence type="ECO:0000256" key="1">
    <source>
        <dbReference type="ARBA" id="ARBA00004123"/>
    </source>
</evidence>
<comment type="subcellular location">
    <subcellularLocation>
        <location evidence="1">Nucleus</location>
    </subcellularLocation>
</comment>
<dbReference type="AlphaFoldDB" id="A0A811NKQ6"/>
<keyword evidence="9" id="KW-1185">Reference proteome</keyword>
<dbReference type="InterPro" id="IPR036955">
    <property type="entry name" value="AP2/ERF_dom_sf"/>
</dbReference>
<feature type="region of interest" description="Disordered" evidence="6">
    <location>
        <begin position="1"/>
        <end position="35"/>
    </location>
</feature>
<dbReference type="CDD" id="cd00018">
    <property type="entry name" value="AP2"/>
    <property type="match status" value="1"/>
</dbReference>
<sequence>MAPRVADKSPLPPATGLGLGVGGGVGGVGLRPHYRGVRKRPWGRYAAEIRDPAKKSRVWLGTYDTAEEAAKATTPPPASSEAPRPRRTSRSRPSAPPPPPVLVAPAATAPWTRVAAAVASRRLCRLCRCLRPSISISSIGRPPSTRSPPAACGSRSAATRRAPDPAPVLLLRAGSGSAQPRPRRPATGCSRSPHRRLPWPPSRRVTPTPSSVVDHTLRLPR</sequence>
<evidence type="ECO:0000313" key="8">
    <source>
        <dbReference type="EMBL" id="CAD6229512.1"/>
    </source>
</evidence>
<feature type="compositionally biased region" description="Low complexity" evidence="6">
    <location>
        <begin position="202"/>
        <end position="213"/>
    </location>
</feature>
<dbReference type="SMART" id="SM00380">
    <property type="entry name" value="AP2"/>
    <property type="match status" value="1"/>
</dbReference>
<evidence type="ECO:0000256" key="4">
    <source>
        <dbReference type="ARBA" id="ARBA00023163"/>
    </source>
</evidence>
<accession>A0A811NKQ6</accession>
<evidence type="ECO:0000256" key="6">
    <source>
        <dbReference type="SAM" id="MobiDB-lite"/>
    </source>
</evidence>
<dbReference type="EMBL" id="CAJGYO010000005">
    <property type="protein sequence ID" value="CAD6229512.1"/>
    <property type="molecule type" value="Genomic_DNA"/>
</dbReference>
<feature type="domain" description="AP2/ERF" evidence="7">
    <location>
        <begin position="33"/>
        <end position="72"/>
    </location>
</feature>
<feature type="compositionally biased region" description="Gly residues" evidence="6">
    <location>
        <begin position="17"/>
        <end position="29"/>
    </location>
</feature>
<keyword evidence="2" id="KW-0805">Transcription regulation</keyword>
<keyword evidence="5" id="KW-0539">Nucleus</keyword>
<dbReference type="SUPFAM" id="SSF54171">
    <property type="entry name" value="DNA-binding domain"/>
    <property type="match status" value="1"/>
</dbReference>
<dbReference type="GO" id="GO:0003677">
    <property type="term" value="F:DNA binding"/>
    <property type="evidence" value="ECO:0007669"/>
    <property type="project" value="UniProtKB-KW"/>
</dbReference>
<feature type="region of interest" description="Disordered" evidence="6">
    <location>
        <begin position="66"/>
        <end position="101"/>
    </location>
</feature>
<protein>
    <recommendedName>
        <fullName evidence="7">AP2/ERF domain-containing protein</fullName>
    </recommendedName>
</protein>
<dbReference type="PANTHER" id="PTHR31677:SF168">
    <property type="entry name" value="OS01G0797600 PROTEIN"/>
    <property type="match status" value="1"/>
</dbReference>
<dbReference type="OrthoDB" id="677684at2759"/>
<evidence type="ECO:0000256" key="3">
    <source>
        <dbReference type="ARBA" id="ARBA00023125"/>
    </source>
</evidence>
<dbReference type="PRINTS" id="PR00367">
    <property type="entry name" value="ETHRSPELEMNT"/>
</dbReference>
<evidence type="ECO:0000256" key="5">
    <source>
        <dbReference type="ARBA" id="ARBA00023242"/>
    </source>
</evidence>
<dbReference type="PROSITE" id="PS51032">
    <property type="entry name" value="AP2_ERF"/>
    <property type="match status" value="1"/>
</dbReference>
<dbReference type="GO" id="GO:0005634">
    <property type="term" value="C:nucleus"/>
    <property type="evidence" value="ECO:0007669"/>
    <property type="project" value="UniProtKB-SubCell"/>
</dbReference>
<feature type="compositionally biased region" description="Low complexity" evidence="6">
    <location>
        <begin position="137"/>
        <end position="149"/>
    </location>
</feature>
<reference evidence="8" key="1">
    <citation type="submission" date="2020-10" db="EMBL/GenBank/DDBJ databases">
        <authorList>
            <person name="Han B."/>
            <person name="Lu T."/>
            <person name="Zhao Q."/>
            <person name="Huang X."/>
            <person name="Zhao Y."/>
        </authorList>
    </citation>
    <scope>NUCLEOTIDE SEQUENCE</scope>
</reference>
<dbReference type="Gene3D" id="3.30.730.10">
    <property type="entry name" value="AP2/ERF domain"/>
    <property type="match status" value="1"/>
</dbReference>
<keyword evidence="4" id="KW-0804">Transcription</keyword>
<comment type="caution">
    <text evidence="8">The sequence shown here is derived from an EMBL/GenBank/DDBJ whole genome shotgun (WGS) entry which is preliminary data.</text>
</comment>
<dbReference type="GO" id="GO:0003700">
    <property type="term" value="F:DNA-binding transcription factor activity"/>
    <property type="evidence" value="ECO:0007669"/>
    <property type="project" value="InterPro"/>
</dbReference>
<keyword evidence="3" id="KW-0238">DNA-binding</keyword>
<evidence type="ECO:0000313" key="9">
    <source>
        <dbReference type="Proteomes" id="UP000604825"/>
    </source>
</evidence>
<dbReference type="PANTHER" id="PTHR31677">
    <property type="entry name" value="AP2 DOMAIN CLASS TRANSCRIPTION FACTOR"/>
    <property type="match status" value="1"/>
</dbReference>
<name>A0A811NKQ6_9POAL</name>
<feature type="region of interest" description="Disordered" evidence="6">
    <location>
        <begin position="137"/>
        <end position="221"/>
    </location>
</feature>
<evidence type="ECO:0000259" key="7">
    <source>
        <dbReference type="PROSITE" id="PS51032"/>
    </source>
</evidence>